<protein>
    <submittedName>
        <fullName evidence="1">Uncharacterized protein</fullName>
    </submittedName>
</protein>
<dbReference type="AlphaFoldDB" id="A0A2P2QTA8"/>
<name>A0A2P2QTA8_RHIMU</name>
<evidence type="ECO:0000313" key="1">
    <source>
        <dbReference type="EMBL" id="MBX70158.1"/>
    </source>
</evidence>
<dbReference type="EMBL" id="GGEC01089674">
    <property type="protein sequence ID" value="MBX70158.1"/>
    <property type="molecule type" value="Transcribed_RNA"/>
</dbReference>
<organism evidence="1">
    <name type="scientific">Rhizophora mucronata</name>
    <name type="common">Asiatic mangrove</name>
    <dbReference type="NCBI Taxonomy" id="61149"/>
    <lineage>
        <taxon>Eukaryota</taxon>
        <taxon>Viridiplantae</taxon>
        <taxon>Streptophyta</taxon>
        <taxon>Embryophyta</taxon>
        <taxon>Tracheophyta</taxon>
        <taxon>Spermatophyta</taxon>
        <taxon>Magnoliopsida</taxon>
        <taxon>eudicotyledons</taxon>
        <taxon>Gunneridae</taxon>
        <taxon>Pentapetalae</taxon>
        <taxon>rosids</taxon>
        <taxon>fabids</taxon>
        <taxon>Malpighiales</taxon>
        <taxon>Rhizophoraceae</taxon>
        <taxon>Rhizophora</taxon>
    </lineage>
</organism>
<accession>A0A2P2QTA8</accession>
<reference evidence="1" key="1">
    <citation type="submission" date="2018-02" db="EMBL/GenBank/DDBJ databases">
        <title>Rhizophora mucronata_Transcriptome.</title>
        <authorList>
            <person name="Meera S.P."/>
            <person name="Sreeshan A."/>
            <person name="Augustine A."/>
        </authorList>
    </citation>
    <scope>NUCLEOTIDE SEQUENCE</scope>
    <source>
        <tissue evidence="1">Leaf</tissue>
    </source>
</reference>
<sequence>MTSSGMLANMTSVRSHPLINATINPPKNVDISCKNFPTFSPMASWIRTVSPDILPTISPVFVSLSKKPTSCLRIVFKYKLLIREACLSPVTIQQATWRNDATAHPTAKYTNFRHTLETTCSTCLLF</sequence>
<proteinExistence type="predicted"/>